<dbReference type="EMBL" id="BDME01000001">
    <property type="protein sequence ID" value="GAX87015.1"/>
    <property type="molecule type" value="Genomic_DNA"/>
</dbReference>
<evidence type="ECO:0000313" key="3">
    <source>
        <dbReference type="Proteomes" id="UP000217944"/>
    </source>
</evidence>
<dbReference type="InterPro" id="IPR025474">
    <property type="entry name" value="DUF4325"/>
</dbReference>
<dbReference type="Proteomes" id="UP000217944">
    <property type="component" value="Unassembled WGS sequence"/>
</dbReference>
<protein>
    <recommendedName>
        <fullName evidence="1">DUF4325 domain-containing protein</fullName>
    </recommendedName>
</protein>
<dbReference type="AlphaFoldDB" id="A0A292YCC8"/>
<evidence type="ECO:0000313" key="2">
    <source>
        <dbReference type="EMBL" id="GAX87015.1"/>
    </source>
</evidence>
<dbReference type="RefSeq" id="WP_096258171.1">
    <property type="nucleotide sequence ID" value="NZ_BDME01000001.1"/>
</dbReference>
<dbReference type="OrthoDB" id="512307at2"/>
<proteinExistence type="predicted"/>
<evidence type="ECO:0000259" key="1">
    <source>
        <dbReference type="Pfam" id="PF14213"/>
    </source>
</evidence>
<name>A0A292YCC8_9BACT</name>
<gene>
    <name evidence="2" type="ORF">LNAT_P0310</name>
</gene>
<comment type="caution">
    <text evidence="2">The sequence shown here is derived from an EMBL/GenBank/DDBJ whole genome shotgun (WGS) entry which is preliminary data.</text>
</comment>
<dbReference type="Pfam" id="PF14213">
    <property type="entry name" value="DUF4325"/>
    <property type="match status" value="1"/>
</dbReference>
<accession>A0A292YCC8</accession>
<feature type="domain" description="DUF4325" evidence="1">
    <location>
        <begin position="21"/>
        <end position="82"/>
    </location>
</feature>
<sequence>MERIVLKDFLGCNELGSRHKGRLIREKIKPILDKKEKVILDFEDIELATQAFLDEIFGIFVRAFGTNYIKDKLLIENVSPEIKKTINLIIAYSKKRNINFFYP</sequence>
<keyword evidence="3" id="KW-1185">Reference proteome</keyword>
<reference evidence="2 3" key="1">
    <citation type="journal article" date="2017" name="Syst. Appl. Microbiol.">
        <title>Lebetimonas natsushimae sp. nov., a novel strictly anaerobic, moderately thermophilic chemoautotroph isolated from a deep-sea hydrothermal vent polychaete nest in the Mid-Okinawa Trough.</title>
        <authorList>
            <person name="Nagata R."/>
            <person name="Takaki Y."/>
            <person name="Tame A."/>
            <person name="Nunoura T."/>
            <person name="Muto H."/>
            <person name="Mino S."/>
            <person name="Sawayama S."/>
            <person name="Takai K."/>
            <person name="Nakagawa S."/>
        </authorList>
    </citation>
    <scope>NUCLEOTIDE SEQUENCE [LARGE SCALE GENOMIC DNA]</scope>
    <source>
        <strain evidence="2 3">HS1857</strain>
    </source>
</reference>
<organism evidence="2 3">
    <name type="scientific">Lebetimonas natsushimae</name>
    <dbReference type="NCBI Taxonomy" id="1936991"/>
    <lineage>
        <taxon>Bacteria</taxon>
        <taxon>Pseudomonadati</taxon>
        <taxon>Campylobacterota</taxon>
        <taxon>Epsilonproteobacteria</taxon>
        <taxon>Nautiliales</taxon>
        <taxon>Nautiliaceae</taxon>
        <taxon>Lebetimonas</taxon>
    </lineage>
</organism>